<evidence type="ECO:0000256" key="6">
    <source>
        <dbReference type="PROSITE-ProRule" id="PRU00176"/>
    </source>
</evidence>
<protein>
    <recommendedName>
        <fullName evidence="7">Polyadenylate-binding protein</fullName>
        <shortName evidence="7">PABP</shortName>
    </recommendedName>
</protein>
<feature type="domain" description="RRM" evidence="8">
    <location>
        <begin position="191"/>
        <end position="268"/>
    </location>
</feature>
<dbReference type="InterPro" id="IPR012677">
    <property type="entry name" value="Nucleotide-bd_a/b_plait_sf"/>
</dbReference>
<dbReference type="GO" id="GO:0003723">
    <property type="term" value="F:RNA binding"/>
    <property type="evidence" value="ECO:0007669"/>
    <property type="project" value="UniProtKB-UniRule"/>
</dbReference>
<dbReference type="Proteomes" id="UP000694383">
    <property type="component" value="Unplaced"/>
</dbReference>
<dbReference type="InterPro" id="IPR002004">
    <property type="entry name" value="PABP_HYD_C"/>
</dbReference>
<evidence type="ECO:0000259" key="9">
    <source>
        <dbReference type="PROSITE" id="PS51309"/>
    </source>
</evidence>
<dbReference type="InterPro" id="IPR006515">
    <property type="entry name" value="PABP_1234"/>
</dbReference>
<accession>A0A8C7YWK9</accession>
<comment type="subcellular location">
    <subcellularLocation>
        <location evidence="1 7">Cytoplasm</location>
    </subcellularLocation>
</comment>
<dbReference type="InterPro" id="IPR034364">
    <property type="entry name" value="PABP_RRM1"/>
</dbReference>
<dbReference type="SMART" id="SM00360">
    <property type="entry name" value="RRM"/>
    <property type="match status" value="4"/>
</dbReference>
<keyword evidence="3 7" id="KW-0963">Cytoplasm</keyword>
<dbReference type="InterPro" id="IPR036053">
    <property type="entry name" value="PABP-dom"/>
</dbReference>
<dbReference type="PANTHER" id="PTHR24012">
    <property type="entry name" value="RNA BINDING PROTEIN"/>
    <property type="match status" value="1"/>
</dbReference>
<evidence type="ECO:0000259" key="8">
    <source>
        <dbReference type="PROSITE" id="PS50102"/>
    </source>
</evidence>
<comment type="function">
    <text evidence="7">Binds the poly(A) tail of mRNA.</text>
</comment>
<keyword evidence="11" id="KW-1185">Reference proteome</keyword>
<evidence type="ECO:0000256" key="4">
    <source>
        <dbReference type="ARBA" id="ARBA00022737"/>
    </source>
</evidence>
<dbReference type="Gene3D" id="3.30.70.330">
    <property type="match status" value="4"/>
</dbReference>
<dbReference type="SUPFAM" id="SSF54928">
    <property type="entry name" value="RNA-binding domain, RBD"/>
    <property type="match status" value="2"/>
</dbReference>
<dbReference type="CDD" id="cd12380">
    <property type="entry name" value="RRM3_I_PABPs"/>
    <property type="match status" value="1"/>
</dbReference>
<dbReference type="SMART" id="SM00517">
    <property type="entry name" value="PolyA"/>
    <property type="match status" value="1"/>
</dbReference>
<dbReference type="Pfam" id="PF00658">
    <property type="entry name" value="MLLE"/>
    <property type="match status" value="1"/>
</dbReference>
<dbReference type="FunFam" id="3.30.70.330:FF:000154">
    <property type="entry name" value="Polyadenylate-binding protein"/>
    <property type="match status" value="1"/>
</dbReference>
<evidence type="ECO:0000256" key="3">
    <source>
        <dbReference type="ARBA" id="ARBA00022490"/>
    </source>
</evidence>
<evidence type="ECO:0000256" key="5">
    <source>
        <dbReference type="ARBA" id="ARBA00022884"/>
    </source>
</evidence>
<dbReference type="SUPFAM" id="SSF63570">
    <property type="entry name" value="PABC (PABP) domain"/>
    <property type="match status" value="1"/>
</dbReference>
<feature type="domain" description="RRM" evidence="8">
    <location>
        <begin position="99"/>
        <end position="175"/>
    </location>
</feature>
<dbReference type="Ensembl" id="ENSOSIT00000034127.1">
    <property type="protein sequence ID" value="ENSOSIP00000032375.1"/>
    <property type="gene ID" value="ENSOSIG00000013218.1"/>
</dbReference>
<comment type="similarity">
    <text evidence="2 7">Belongs to the polyadenylate-binding protein type-1 family.</text>
</comment>
<evidence type="ECO:0000313" key="10">
    <source>
        <dbReference type="Ensembl" id="ENSOSIP00000032375.1"/>
    </source>
</evidence>
<dbReference type="FunFam" id="3.30.70.330:FF:000003">
    <property type="entry name" value="Polyadenylate-binding protein"/>
    <property type="match status" value="1"/>
</dbReference>
<sequence>MNPSAPSYPMASLYVGDLHPDVTEAMLYEKFSPAGPILSIRVCRDMITRRSLGYAYVNFQQPADAERALDTMNFDVIKGRPLRIMWSQRDPSLRKSGVGNIFIKNLDKSIDNKALYDTFSAFGNILSCKVVCDENGSKGYGFVHFETHEAAERAIEKMNGMLLNDRKVFVGRFKSRKEREAELGARAREFTNVYIKNFGEDMDDEKLKELFGNYGPALSVRVMTDDTGKSKGFGFVSFERHEDAQKAVDDMNGKELNGRQVYVGRAQKKGERQNELKRKFEQMKQDRMTRYQGVNLYVKNLDDGLDDERLRKEFSPFGTITSAKVMMEGGRSKGFGFVCFSSPEEATKAVTEMNGRIVATKPLYVALAQRKEERQAHLTNQYMQRMATVRAVPNPVLNPYQPAPPSGYFMAAIPQAQNRAAYYSANQLAQLRPSPRWATQGVRPQRKWLLISSSDFCDVILKMFTLATQALSQRPAAASATTAPVRAMPQYKYAPGVRNPQQHMASQQQVPMPQPAVHVQGQEPLTASMLAAAPPPRTKADAGLRLFPLIQNMHPSLAGKITGMLLEIDNSELLHMLESPESLRSKVDEAVAVLQAHQAKEAAQKSTTPAGVPSV</sequence>
<dbReference type="GO" id="GO:0005737">
    <property type="term" value="C:cytoplasm"/>
    <property type="evidence" value="ECO:0007669"/>
    <property type="project" value="UniProtKB-SubCell"/>
</dbReference>
<dbReference type="CDD" id="cd12378">
    <property type="entry name" value="RRM1_I_PABPs"/>
    <property type="match status" value="1"/>
</dbReference>
<keyword evidence="5 6" id="KW-0694">RNA-binding</keyword>
<dbReference type="FunFam" id="3.30.70.330:FF:000021">
    <property type="entry name" value="Polyadenylate-binding protein"/>
    <property type="match status" value="1"/>
</dbReference>
<reference evidence="10" key="1">
    <citation type="submission" date="2025-08" db="UniProtKB">
        <authorList>
            <consortium name="Ensembl"/>
        </authorList>
    </citation>
    <scope>IDENTIFICATION</scope>
</reference>
<evidence type="ECO:0000313" key="11">
    <source>
        <dbReference type="Proteomes" id="UP000694383"/>
    </source>
</evidence>
<dbReference type="NCBIfam" id="TIGR01628">
    <property type="entry name" value="PABP-1234"/>
    <property type="match status" value="1"/>
</dbReference>
<feature type="domain" description="RRM" evidence="8">
    <location>
        <begin position="294"/>
        <end position="370"/>
    </location>
</feature>
<dbReference type="FunFam" id="3.30.70.330:FF:000042">
    <property type="entry name" value="Polyadenylate-binding protein"/>
    <property type="match status" value="1"/>
</dbReference>
<evidence type="ECO:0000256" key="7">
    <source>
        <dbReference type="RuleBase" id="RU362004"/>
    </source>
</evidence>
<name>A0A8C7YWK9_9TELE</name>
<reference evidence="10" key="2">
    <citation type="submission" date="2025-09" db="UniProtKB">
        <authorList>
            <consortium name="Ensembl"/>
        </authorList>
    </citation>
    <scope>IDENTIFICATION</scope>
</reference>
<dbReference type="PROSITE" id="PS51309">
    <property type="entry name" value="PABC"/>
    <property type="match status" value="1"/>
</dbReference>
<dbReference type="CDD" id="cd12379">
    <property type="entry name" value="RRM2_I_PABPs"/>
    <property type="match status" value="1"/>
</dbReference>
<dbReference type="AlphaFoldDB" id="A0A8C7YWK9"/>
<evidence type="ECO:0000256" key="2">
    <source>
        <dbReference type="ARBA" id="ARBA00008557"/>
    </source>
</evidence>
<feature type="domain" description="PABC" evidence="9">
    <location>
        <begin position="522"/>
        <end position="599"/>
    </location>
</feature>
<feature type="domain" description="RRM" evidence="8">
    <location>
        <begin position="11"/>
        <end position="89"/>
    </location>
</feature>
<dbReference type="InterPro" id="IPR003954">
    <property type="entry name" value="RRM_euk-type"/>
</dbReference>
<evidence type="ECO:0000256" key="1">
    <source>
        <dbReference type="ARBA" id="ARBA00004496"/>
    </source>
</evidence>
<dbReference type="Pfam" id="PF00076">
    <property type="entry name" value="RRM_1"/>
    <property type="match status" value="4"/>
</dbReference>
<dbReference type="GeneTree" id="ENSGT00940000160311"/>
<dbReference type="InterPro" id="IPR045305">
    <property type="entry name" value="RRM2_I_PABPs"/>
</dbReference>
<dbReference type="CDD" id="cd12381">
    <property type="entry name" value="RRM4_I_PABPs"/>
    <property type="match status" value="1"/>
</dbReference>
<dbReference type="InterPro" id="IPR035979">
    <property type="entry name" value="RBD_domain_sf"/>
</dbReference>
<dbReference type="Gene3D" id="1.10.1900.10">
    <property type="entry name" value="c-terminal domain of poly(a) binding protein"/>
    <property type="match status" value="1"/>
</dbReference>
<dbReference type="SMART" id="SM00361">
    <property type="entry name" value="RRM_1"/>
    <property type="match status" value="3"/>
</dbReference>
<proteinExistence type="inferred from homology"/>
<dbReference type="InterPro" id="IPR000504">
    <property type="entry name" value="RRM_dom"/>
</dbReference>
<dbReference type="PROSITE" id="PS50102">
    <property type="entry name" value="RRM"/>
    <property type="match status" value="4"/>
</dbReference>
<dbReference type="FunFam" id="1.10.1900.10:FF:000001">
    <property type="entry name" value="Polyadenylate-binding protein"/>
    <property type="match status" value="1"/>
</dbReference>
<keyword evidence="4" id="KW-0677">Repeat</keyword>
<organism evidence="10 11">
    <name type="scientific">Oryzias sinensis</name>
    <name type="common">Chinese medaka</name>
    <dbReference type="NCBI Taxonomy" id="183150"/>
    <lineage>
        <taxon>Eukaryota</taxon>
        <taxon>Metazoa</taxon>
        <taxon>Chordata</taxon>
        <taxon>Craniata</taxon>
        <taxon>Vertebrata</taxon>
        <taxon>Euteleostomi</taxon>
        <taxon>Actinopterygii</taxon>
        <taxon>Neopterygii</taxon>
        <taxon>Teleostei</taxon>
        <taxon>Neoteleostei</taxon>
        <taxon>Acanthomorphata</taxon>
        <taxon>Ovalentaria</taxon>
        <taxon>Atherinomorphae</taxon>
        <taxon>Beloniformes</taxon>
        <taxon>Adrianichthyidae</taxon>
        <taxon>Oryziinae</taxon>
        <taxon>Oryzias</taxon>
    </lineage>
</organism>